<dbReference type="SUPFAM" id="SSF49482">
    <property type="entry name" value="Aromatic compound dioxygenase"/>
    <property type="match status" value="1"/>
</dbReference>
<dbReference type="Proteomes" id="UP000466396">
    <property type="component" value="Chromosome"/>
</dbReference>
<dbReference type="PANTHER" id="PTHR33711:SF10">
    <property type="entry name" value="INTRADIOL RING-CLEAVAGE DIOXYGENASES DOMAIN-CONTAINING PROTEIN"/>
    <property type="match status" value="1"/>
</dbReference>
<dbReference type="InterPro" id="IPR050770">
    <property type="entry name" value="Intradiol_RC_Dioxygenase"/>
</dbReference>
<dbReference type="InterPro" id="IPR012785">
    <property type="entry name" value="Protocat_dOase_b"/>
</dbReference>
<dbReference type="STRING" id="169765.AWC15_10000"/>
<keyword evidence="3" id="KW-0560">Oxidoreductase</keyword>
<dbReference type="InterPro" id="IPR000627">
    <property type="entry name" value="Intradiol_dOase_C"/>
</dbReference>
<organism evidence="4 5">
    <name type="scientific">Mycobacterium lacus</name>
    <dbReference type="NCBI Taxonomy" id="169765"/>
    <lineage>
        <taxon>Bacteria</taxon>
        <taxon>Bacillati</taxon>
        <taxon>Actinomycetota</taxon>
        <taxon>Actinomycetes</taxon>
        <taxon>Mycobacteriales</taxon>
        <taxon>Mycobacteriaceae</taxon>
        <taxon>Mycobacterium</taxon>
    </lineage>
</organism>
<dbReference type="PROSITE" id="PS00083">
    <property type="entry name" value="INTRADIOL_DIOXYGENAS"/>
    <property type="match status" value="1"/>
</dbReference>
<comment type="similarity">
    <text evidence="1">Belongs to the intradiol ring-cleavage dioxygenase family.</text>
</comment>
<dbReference type="OrthoDB" id="9805815at2"/>
<protein>
    <submittedName>
        <fullName evidence="4">Protocatechuate 3,4-dioxygenase subunit beta</fullName>
    </submittedName>
</protein>
<dbReference type="Pfam" id="PF12391">
    <property type="entry name" value="PCDO_beta_N"/>
    <property type="match status" value="1"/>
</dbReference>
<keyword evidence="2 4" id="KW-0223">Dioxygenase</keyword>
<evidence type="ECO:0000313" key="4">
    <source>
        <dbReference type="EMBL" id="BBX97279.1"/>
    </source>
</evidence>
<gene>
    <name evidence="4" type="primary">pcaH</name>
    <name evidence="4" type="ORF">MLAC_25730</name>
</gene>
<accession>A0A1X1XM00</accession>
<sequence length="267" mass="29580">MAPRLVASRFVEAAVDGVASQGEITAEIAAIAADYRRLGGGETQPRLDYPPYRSSALRHPKFRPLAVDPEEVERWAPCFGHQDVDPLDADLTAGHPGEPIGERIIVTGRVLDESGRPVAGQLVEIWQANASGRYRHECDLHPAPLDPNFIGAGRCLTGPDGTYRFMTVKPGPYPWSNHHNAWRPAHIHFSVFGTAFTQRLVTQMYFPGDPLFGLDPIFQSIVDPVARQRLIAAYDHDLTQPEYATGYRWDIVVSGSDRTWTEGVRNG</sequence>
<dbReference type="InterPro" id="IPR015889">
    <property type="entry name" value="Intradiol_dOase_core"/>
</dbReference>
<reference evidence="4 5" key="1">
    <citation type="journal article" date="2019" name="Emerg. Microbes Infect.">
        <title>Comprehensive subspecies identification of 175 nontuberculous mycobacteria species based on 7547 genomic profiles.</title>
        <authorList>
            <person name="Matsumoto Y."/>
            <person name="Kinjo T."/>
            <person name="Motooka D."/>
            <person name="Nabeya D."/>
            <person name="Jung N."/>
            <person name="Uechi K."/>
            <person name="Horii T."/>
            <person name="Iida T."/>
            <person name="Fujita J."/>
            <person name="Nakamura S."/>
        </authorList>
    </citation>
    <scope>NUCLEOTIDE SEQUENCE [LARGE SCALE GENOMIC DNA]</scope>
    <source>
        <strain evidence="4 5">JCM 15657</strain>
    </source>
</reference>
<proteinExistence type="inferred from homology"/>
<dbReference type="Pfam" id="PF00775">
    <property type="entry name" value="Dioxygenase_C"/>
    <property type="match status" value="1"/>
</dbReference>
<evidence type="ECO:0000313" key="5">
    <source>
        <dbReference type="Proteomes" id="UP000466396"/>
    </source>
</evidence>
<keyword evidence="5" id="KW-1185">Reference proteome</keyword>
<dbReference type="AlphaFoldDB" id="A0A1X1XM00"/>
<name>A0A1X1XM00_9MYCO</name>
<evidence type="ECO:0000256" key="2">
    <source>
        <dbReference type="ARBA" id="ARBA00022964"/>
    </source>
</evidence>
<dbReference type="Gene3D" id="2.60.130.10">
    <property type="entry name" value="Aromatic compound dioxygenase"/>
    <property type="match status" value="1"/>
</dbReference>
<dbReference type="EMBL" id="AP022581">
    <property type="protein sequence ID" value="BBX97279.1"/>
    <property type="molecule type" value="Genomic_DNA"/>
</dbReference>
<dbReference type="GO" id="GO:0019619">
    <property type="term" value="P:3,4-dihydroxybenzoate catabolic process"/>
    <property type="evidence" value="ECO:0007669"/>
    <property type="project" value="InterPro"/>
</dbReference>
<dbReference type="GO" id="GO:0008199">
    <property type="term" value="F:ferric iron binding"/>
    <property type="evidence" value="ECO:0007669"/>
    <property type="project" value="InterPro"/>
</dbReference>
<dbReference type="NCBIfam" id="TIGR02422">
    <property type="entry name" value="protocat_beta"/>
    <property type="match status" value="1"/>
</dbReference>
<dbReference type="PANTHER" id="PTHR33711">
    <property type="entry name" value="DIOXYGENASE, PUTATIVE (AFU_ORTHOLOGUE AFUA_2G02910)-RELATED"/>
    <property type="match status" value="1"/>
</dbReference>
<evidence type="ECO:0000256" key="3">
    <source>
        <dbReference type="ARBA" id="ARBA00023002"/>
    </source>
</evidence>
<evidence type="ECO:0000256" key="1">
    <source>
        <dbReference type="ARBA" id="ARBA00007825"/>
    </source>
</evidence>
<dbReference type="KEGG" id="mlj:MLAC_25730"/>
<dbReference type="InterPro" id="IPR024756">
    <property type="entry name" value="PCDO_beta_N"/>
</dbReference>
<dbReference type="GO" id="GO:0018578">
    <property type="term" value="F:protocatechuate 3,4-dioxygenase activity"/>
    <property type="evidence" value="ECO:0007669"/>
    <property type="project" value="InterPro"/>
</dbReference>